<dbReference type="RefSeq" id="WP_047858041.1">
    <property type="nucleotide sequence ID" value="NZ_CP011509.1"/>
</dbReference>
<dbReference type="KEGG" id="age:AA314_05778"/>
<accession>A0AAC8TFK0</accession>
<evidence type="ECO:0008006" key="5">
    <source>
        <dbReference type="Google" id="ProtNLM"/>
    </source>
</evidence>
<evidence type="ECO:0000313" key="3">
    <source>
        <dbReference type="Proteomes" id="UP000035579"/>
    </source>
</evidence>
<dbReference type="PROSITE" id="PS51257">
    <property type="entry name" value="PROKAR_LIPOPROTEIN"/>
    <property type="match status" value="1"/>
</dbReference>
<gene>
    <name evidence="1" type="ORF">AA314_05778</name>
    <name evidence="2" type="ORF">ATI61_101751</name>
</gene>
<protein>
    <recommendedName>
        <fullName evidence="5">Lipoprotein</fullName>
    </recommendedName>
</protein>
<evidence type="ECO:0000313" key="2">
    <source>
        <dbReference type="EMBL" id="REG37764.1"/>
    </source>
</evidence>
<sequence length="319" mass="34411">MRPLLLLALLTATGCASTLSTLQTAKPLVRGQFQVSGAVGVFTPVGQLGTLLDEGINQGKAIRDTIESGQPYHLEEAEAQRLLGVGMALAVAPPGVANELMLRTGLLESNTLDLGLRLSTTSLRVDGKVRLAHGGDPEDSLLPDYQRKSYDLALGLAYSRHVFKSPVLDALEIVKIDEFSRWDLEVPVYLSMDLGDIFKVYAAPKYIYSRTSLDSRLVDLSQEGQDVSGFELSLPAEVTSHFYGASVGFALGYKYVHVYAELTGGYTDCRPVVFGQRRDLGGVTLYPSIGIAFKNPLPLGKQASRSETPPAPQNPVSVP</sequence>
<organism evidence="1 3">
    <name type="scientific">Archangium gephyra</name>
    <dbReference type="NCBI Taxonomy" id="48"/>
    <lineage>
        <taxon>Bacteria</taxon>
        <taxon>Pseudomonadati</taxon>
        <taxon>Myxococcota</taxon>
        <taxon>Myxococcia</taxon>
        <taxon>Myxococcales</taxon>
        <taxon>Cystobacterineae</taxon>
        <taxon>Archangiaceae</taxon>
        <taxon>Archangium</taxon>
    </lineage>
</organism>
<dbReference type="AlphaFoldDB" id="A0AAC8TFK0"/>
<keyword evidence="4" id="KW-1185">Reference proteome</keyword>
<dbReference type="EMBL" id="CP011509">
    <property type="protein sequence ID" value="AKJ04152.1"/>
    <property type="molecule type" value="Genomic_DNA"/>
</dbReference>
<reference evidence="2 4" key="2">
    <citation type="submission" date="2018-08" db="EMBL/GenBank/DDBJ databases">
        <title>Genomic Encyclopedia of Archaeal and Bacterial Type Strains, Phase II (KMG-II): from individual species to whole genera.</title>
        <authorList>
            <person name="Goeker M."/>
        </authorList>
    </citation>
    <scope>NUCLEOTIDE SEQUENCE [LARGE SCALE GENOMIC DNA]</scope>
    <source>
        <strain evidence="2 4">DSM 2261</strain>
    </source>
</reference>
<evidence type="ECO:0000313" key="1">
    <source>
        <dbReference type="EMBL" id="AKJ04152.1"/>
    </source>
</evidence>
<dbReference type="Proteomes" id="UP000256345">
    <property type="component" value="Unassembled WGS sequence"/>
</dbReference>
<evidence type="ECO:0000313" key="4">
    <source>
        <dbReference type="Proteomes" id="UP000256345"/>
    </source>
</evidence>
<dbReference type="Proteomes" id="UP000035579">
    <property type="component" value="Chromosome"/>
</dbReference>
<dbReference type="EMBL" id="QUMU01000001">
    <property type="protein sequence ID" value="REG37764.1"/>
    <property type="molecule type" value="Genomic_DNA"/>
</dbReference>
<name>A0AAC8TFK0_9BACT</name>
<proteinExistence type="predicted"/>
<reference evidence="1 3" key="1">
    <citation type="submission" date="2015-05" db="EMBL/GenBank/DDBJ databases">
        <title>Genome assembly of Archangium gephyra DSM 2261.</title>
        <authorList>
            <person name="Sharma G."/>
            <person name="Subramanian S."/>
        </authorList>
    </citation>
    <scope>NUCLEOTIDE SEQUENCE [LARGE SCALE GENOMIC DNA]</scope>
    <source>
        <strain evidence="1 3">DSM 2261</strain>
    </source>
</reference>